<evidence type="ECO:0008006" key="4">
    <source>
        <dbReference type="Google" id="ProtNLM"/>
    </source>
</evidence>
<protein>
    <recommendedName>
        <fullName evidence="4">DUF4835 domain-containing protein</fullName>
    </recommendedName>
</protein>
<proteinExistence type="predicted"/>
<keyword evidence="1" id="KW-0472">Membrane</keyword>
<dbReference type="AlphaFoldDB" id="A0A1I7N4G7"/>
<evidence type="ECO:0000313" key="3">
    <source>
        <dbReference type="Proteomes" id="UP000199537"/>
    </source>
</evidence>
<evidence type="ECO:0000256" key="1">
    <source>
        <dbReference type="SAM" id="Phobius"/>
    </source>
</evidence>
<reference evidence="3" key="1">
    <citation type="submission" date="2016-10" db="EMBL/GenBank/DDBJ databases">
        <authorList>
            <person name="Varghese N."/>
            <person name="Submissions S."/>
        </authorList>
    </citation>
    <scope>NUCLEOTIDE SEQUENCE [LARGE SCALE GENOMIC DNA]</scope>
    <source>
        <strain evidence="3">DSM 14807</strain>
    </source>
</reference>
<dbReference type="InterPro" id="IPR032274">
    <property type="entry name" value="DUF4835"/>
</dbReference>
<dbReference type="Proteomes" id="UP000199537">
    <property type="component" value="Unassembled WGS sequence"/>
</dbReference>
<name>A0A1I7N4G7_9BACT</name>
<dbReference type="EMBL" id="FPCJ01000001">
    <property type="protein sequence ID" value="SFV29542.1"/>
    <property type="molecule type" value="Genomic_DNA"/>
</dbReference>
<organism evidence="2 3">
    <name type="scientific">Thermoflavifilum thermophilum</name>
    <dbReference type="NCBI Taxonomy" id="1393122"/>
    <lineage>
        <taxon>Bacteria</taxon>
        <taxon>Pseudomonadati</taxon>
        <taxon>Bacteroidota</taxon>
        <taxon>Chitinophagia</taxon>
        <taxon>Chitinophagales</taxon>
        <taxon>Chitinophagaceae</taxon>
        <taxon>Thermoflavifilum</taxon>
    </lineage>
</organism>
<dbReference type="OrthoDB" id="9773381at2"/>
<dbReference type="Pfam" id="PF16119">
    <property type="entry name" value="DUF4835"/>
    <property type="match status" value="1"/>
</dbReference>
<sequence length="331" mass="38524">MVSPTISYRLCSASCIRHKQLFCRRLLCLLFGILFPVVAFHSLKAQELQAQVRVIHDRIKGVDDATFQRFQADVSSFLNDRKWTSDNYLPYERIQCNFVFNFTQYAGDNIFSVQLTVQSSRPIYNTNYQSPVFNYLDQNVSFRYIINQPLEFNENRISGNDALQANLTAVLAYYVYIILGLDADSFSPRGGVPYFQKAQYIVNNAPEDSRYISGWKPFEGNRNRYWLVDNLLNNRLQIFHSVMYQYYRLGLDRMYDDPVNARMSILTSLSSLYTMNQDNPNTMILQLFMLAKADELANLFSDAPLNDKQRALQILTQLDPEHTSLYTQKLQ</sequence>
<keyword evidence="1" id="KW-1133">Transmembrane helix</keyword>
<accession>A0A1I7N4G7</accession>
<gene>
    <name evidence="2" type="ORF">SAMN05660895_0575</name>
</gene>
<keyword evidence="1" id="KW-0812">Transmembrane</keyword>
<dbReference type="STRING" id="1393122.SAMN05660895_0575"/>
<evidence type="ECO:0000313" key="2">
    <source>
        <dbReference type="EMBL" id="SFV29542.1"/>
    </source>
</evidence>
<keyword evidence="3" id="KW-1185">Reference proteome</keyword>
<feature type="transmembrane region" description="Helical" evidence="1">
    <location>
        <begin position="26"/>
        <end position="43"/>
    </location>
</feature>